<comment type="subunit">
    <text evidence="2">Homodimer.</text>
</comment>
<protein>
    <recommendedName>
        <fullName evidence="2">Phosphate-specific transport system accessory protein PhoU</fullName>
    </recommendedName>
</protein>
<keyword evidence="2" id="KW-0813">Transport</keyword>
<dbReference type="PANTHER" id="PTHR42930:SF3">
    <property type="entry name" value="PHOSPHATE-SPECIFIC TRANSPORT SYSTEM ACCESSORY PROTEIN PHOU"/>
    <property type="match status" value="1"/>
</dbReference>
<comment type="similarity">
    <text evidence="1 2">Belongs to the PhoU family.</text>
</comment>
<dbReference type="Proteomes" id="UP000643610">
    <property type="component" value="Unassembled WGS sequence"/>
</dbReference>
<dbReference type="SUPFAM" id="SSF109755">
    <property type="entry name" value="PhoU-like"/>
    <property type="match status" value="1"/>
</dbReference>
<dbReference type="InterPro" id="IPR026022">
    <property type="entry name" value="PhoU_dom"/>
</dbReference>
<sequence length="244" mass="27398">MTGEHSSSQYNHDLEAIRSQVLLMGGLVENHFQDAMSCYRTGNSEHAAAVVKSDEEVNRLEVMLDDMCSHLIVKRQPAANDLRTVMATGKVITDLERIGDESTKIARIAQEMMNKNRSNAMFSGYETVRVLANSVGQMLHQSLDAFARHDDAKAVQLIAFDEIIDSDFRSIMRNLITFMMEDPGTISFALDALWVAKAIERIGDHAKNIAEHTIYIVEGRDIRHSDYVASKQEKNSQEKNLPQA</sequence>
<keyword evidence="5" id="KW-1185">Reference proteome</keyword>
<feature type="domain" description="PhoU" evidence="3">
    <location>
        <begin position="22"/>
        <end position="108"/>
    </location>
</feature>
<reference evidence="4 5" key="1">
    <citation type="submission" date="2020-08" db="EMBL/GenBank/DDBJ databases">
        <title>Novel species isolated from subtropical streams in China.</title>
        <authorList>
            <person name="Lu H."/>
        </authorList>
    </citation>
    <scope>NUCLEOTIDE SEQUENCE [LARGE SCALE GENOMIC DNA]</scope>
    <source>
        <strain evidence="4 5">KCTC 52442</strain>
    </source>
</reference>
<dbReference type="InterPro" id="IPR038078">
    <property type="entry name" value="PhoU-like_sf"/>
</dbReference>
<name>A0ABR6XQS5_9BURK</name>
<evidence type="ECO:0000256" key="2">
    <source>
        <dbReference type="PIRNR" id="PIRNR003107"/>
    </source>
</evidence>
<evidence type="ECO:0000313" key="5">
    <source>
        <dbReference type="Proteomes" id="UP000643610"/>
    </source>
</evidence>
<dbReference type="EMBL" id="JACOFU010000003">
    <property type="protein sequence ID" value="MBC3831766.1"/>
    <property type="molecule type" value="Genomic_DNA"/>
</dbReference>
<dbReference type="PIRSF" id="PIRSF003107">
    <property type="entry name" value="PhoU"/>
    <property type="match status" value="1"/>
</dbReference>
<dbReference type="RefSeq" id="WP_186890801.1">
    <property type="nucleotide sequence ID" value="NZ_JACOFU010000003.1"/>
</dbReference>
<accession>A0ABR6XQS5</accession>
<keyword evidence="2" id="KW-0963">Cytoplasm</keyword>
<gene>
    <name evidence="4" type="primary">phoU</name>
    <name evidence="4" type="ORF">H8K33_09620</name>
</gene>
<dbReference type="Gene3D" id="1.20.58.220">
    <property type="entry name" value="Phosphate transport system protein phou homolog 2, domain 2"/>
    <property type="match status" value="2"/>
</dbReference>
<dbReference type="NCBIfam" id="TIGR02135">
    <property type="entry name" value="phoU_full"/>
    <property type="match status" value="1"/>
</dbReference>
<comment type="subcellular location">
    <subcellularLocation>
        <location evidence="2">Cytoplasm</location>
    </subcellularLocation>
</comment>
<dbReference type="PANTHER" id="PTHR42930">
    <property type="entry name" value="PHOSPHATE-SPECIFIC TRANSPORT SYSTEM ACCESSORY PROTEIN PHOU"/>
    <property type="match status" value="1"/>
</dbReference>
<comment type="function">
    <text evidence="2">Plays a role in the regulation of phosphate uptake.</text>
</comment>
<evidence type="ECO:0000259" key="3">
    <source>
        <dbReference type="Pfam" id="PF01895"/>
    </source>
</evidence>
<organism evidence="4 5">
    <name type="scientific">Undibacterium amnicola</name>
    <dbReference type="NCBI Taxonomy" id="1834038"/>
    <lineage>
        <taxon>Bacteria</taxon>
        <taxon>Pseudomonadati</taxon>
        <taxon>Pseudomonadota</taxon>
        <taxon>Betaproteobacteria</taxon>
        <taxon>Burkholderiales</taxon>
        <taxon>Oxalobacteraceae</taxon>
        <taxon>Undibacterium</taxon>
    </lineage>
</organism>
<dbReference type="InterPro" id="IPR028366">
    <property type="entry name" value="PhoU"/>
</dbReference>
<evidence type="ECO:0000313" key="4">
    <source>
        <dbReference type="EMBL" id="MBC3831766.1"/>
    </source>
</evidence>
<feature type="domain" description="PhoU" evidence="3">
    <location>
        <begin position="130"/>
        <end position="212"/>
    </location>
</feature>
<dbReference type="Pfam" id="PF01895">
    <property type="entry name" value="PhoU"/>
    <property type="match status" value="2"/>
</dbReference>
<keyword evidence="2" id="KW-0592">Phosphate transport</keyword>
<evidence type="ECO:0000256" key="1">
    <source>
        <dbReference type="ARBA" id="ARBA00008107"/>
    </source>
</evidence>
<proteinExistence type="inferred from homology"/>
<comment type="caution">
    <text evidence="4">The sequence shown here is derived from an EMBL/GenBank/DDBJ whole genome shotgun (WGS) entry which is preliminary data.</text>
</comment>